<dbReference type="SUPFAM" id="SSF51569">
    <property type="entry name" value="Aldolase"/>
    <property type="match status" value="1"/>
</dbReference>
<dbReference type="Pfam" id="PF01081">
    <property type="entry name" value="Aldolase"/>
    <property type="match status" value="1"/>
</dbReference>
<dbReference type="PATRIC" id="fig|56193.3.peg.4371"/>
<keyword evidence="5" id="KW-0119">Carbohydrate metabolism</keyword>
<dbReference type="GO" id="GO:0016829">
    <property type="term" value="F:lyase activity"/>
    <property type="evidence" value="ECO:0007669"/>
    <property type="project" value="UniProtKB-KW"/>
</dbReference>
<comment type="similarity">
    <text evidence="2">Belongs to the KHG/KDPG aldolase family.</text>
</comment>
<dbReference type="Proteomes" id="UP000033874">
    <property type="component" value="Unassembled WGS sequence"/>
</dbReference>
<keyword evidence="7" id="KW-1185">Reference proteome</keyword>
<reference evidence="6 7" key="1">
    <citation type="submission" date="2015-04" db="EMBL/GenBank/DDBJ databases">
        <title>Genome sequence of aromatic hydrocarbons-degrading Sphingobium chungbukense DJ77.</title>
        <authorList>
            <person name="Kim Y.-C."/>
            <person name="Chae J.-C."/>
        </authorList>
    </citation>
    <scope>NUCLEOTIDE SEQUENCE [LARGE SCALE GENOMIC DNA]</scope>
    <source>
        <strain evidence="6 7">DJ77</strain>
    </source>
</reference>
<accession>A0A0M3AKV7</accession>
<dbReference type="CDD" id="cd00452">
    <property type="entry name" value="KDPG_aldolase"/>
    <property type="match status" value="1"/>
</dbReference>
<dbReference type="InterPro" id="IPR013785">
    <property type="entry name" value="Aldolase_TIM"/>
</dbReference>
<comment type="pathway">
    <text evidence="1">Carbohydrate acid metabolism.</text>
</comment>
<evidence type="ECO:0000256" key="2">
    <source>
        <dbReference type="ARBA" id="ARBA00006906"/>
    </source>
</evidence>
<dbReference type="PANTHER" id="PTHR30246:SF1">
    <property type="entry name" value="2-DEHYDRO-3-DEOXY-6-PHOSPHOGALACTONATE ALDOLASE-RELATED"/>
    <property type="match status" value="1"/>
</dbReference>
<evidence type="ECO:0000256" key="4">
    <source>
        <dbReference type="ARBA" id="ARBA00023239"/>
    </source>
</evidence>
<evidence type="ECO:0000313" key="6">
    <source>
        <dbReference type="EMBL" id="KKW90485.1"/>
    </source>
</evidence>
<dbReference type="RefSeq" id="WP_046765568.1">
    <property type="nucleotide sequence ID" value="NZ_LBIC01000010.1"/>
</dbReference>
<protein>
    <submittedName>
        <fullName evidence="6">2-dehydro-3-deoxy-6-phosphogalactonate aldolase</fullName>
    </submittedName>
</protein>
<name>A0A0M3AKV7_9SPHN</name>
<evidence type="ECO:0000256" key="5">
    <source>
        <dbReference type="ARBA" id="ARBA00023277"/>
    </source>
</evidence>
<dbReference type="STRING" id="56193.YP76_20810"/>
<keyword evidence="4" id="KW-0456">Lyase</keyword>
<comment type="caution">
    <text evidence="6">The sequence shown here is derived from an EMBL/GenBank/DDBJ whole genome shotgun (WGS) entry which is preliminary data.</text>
</comment>
<dbReference type="InterPro" id="IPR000887">
    <property type="entry name" value="Aldlse_KDPG_KHG"/>
</dbReference>
<sequence length="216" mass="22646">MTDLTPKTVLAGALKSMPLVAVLRWITPDEAEPVGEVLVEAGFKLIEVPLNSPDPYESIRRLTRRFGSDALIGAGTVLNPLDVKKVQDAGGGLIVMPHADLEVVRAAHWAGLVCFPGVATPTEAFASLAAGADGLKVFPADTFPPAALKAWRAVFAKEIPLFPTGGIEPETMADYVAAGASGFGTGGKLYAPGRSLDEVRERAHAYVAAWRATQAG</sequence>
<evidence type="ECO:0000256" key="1">
    <source>
        <dbReference type="ARBA" id="ARBA00004761"/>
    </source>
</evidence>
<dbReference type="EMBL" id="LBIC01000010">
    <property type="protein sequence ID" value="KKW90485.1"/>
    <property type="molecule type" value="Genomic_DNA"/>
</dbReference>
<proteinExistence type="inferred from homology"/>
<dbReference type="AlphaFoldDB" id="A0A0M3AKV7"/>
<comment type="subunit">
    <text evidence="3">Homotrimer.</text>
</comment>
<dbReference type="Gene3D" id="3.20.20.70">
    <property type="entry name" value="Aldolase class I"/>
    <property type="match status" value="1"/>
</dbReference>
<organism evidence="6 7">
    <name type="scientific">Sphingobium chungbukense</name>
    <dbReference type="NCBI Taxonomy" id="56193"/>
    <lineage>
        <taxon>Bacteria</taxon>
        <taxon>Pseudomonadati</taxon>
        <taxon>Pseudomonadota</taxon>
        <taxon>Alphaproteobacteria</taxon>
        <taxon>Sphingomonadales</taxon>
        <taxon>Sphingomonadaceae</taxon>
        <taxon>Sphingobium</taxon>
    </lineage>
</organism>
<dbReference type="PANTHER" id="PTHR30246">
    <property type="entry name" value="2-KETO-3-DEOXY-6-PHOSPHOGLUCONATE ALDOLASE"/>
    <property type="match status" value="1"/>
</dbReference>
<evidence type="ECO:0000313" key="7">
    <source>
        <dbReference type="Proteomes" id="UP000033874"/>
    </source>
</evidence>
<evidence type="ECO:0000256" key="3">
    <source>
        <dbReference type="ARBA" id="ARBA00011233"/>
    </source>
</evidence>
<dbReference type="NCBIfam" id="NF006600">
    <property type="entry name" value="PRK09140.1"/>
    <property type="match status" value="1"/>
</dbReference>
<gene>
    <name evidence="6" type="ORF">YP76_20810</name>
</gene>